<feature type="compositionally biased region" description="Basic and acidic residues" evidence="1">
    <location>
        <begin position="1933"/>
        <end position="1943"/>
    </location>
</feature>
<evidence type="ECO:0000259" key="2">
    <source>
        <dbReference type="PROSITE" id="PS50994"/>
    </source>
</evidence>
<dbReference type="OrthoDB" id="410820at2759"/>
<dbReference type="EMBL" id="CAMXCT030000408">
    <property type="protein sequence ID" value="CAL4765713.1"/>
    <property type="molecule type" value="Genomic_DNA"/>
</dbReference>
<feature type="compositionally biased region" description="Low complexity" evidence="1">
    <location>
        <begin position="962"/>
        <end position="972"/>
    </location>
</feature>
<feature type="compositionally biased region" description="Low complexity" evidence="1">
    <location>
        <begin position="436"/>
        <end position="449"/>
    </location>
</feature>
<feature type="domain" description="Integrase catalytic" evidence="2">
    <location>
        <begin position="1462"/>
        <end position="1638"/>
    </location>
</feature>
<dbReference type="Proteomes" id="UP001152797">
    <property type="component" value="Unassembled WGS sequence"/>
</dbReference>
<feature type="region of interest" description="Disordered" evidence="1">
    <location>
        <begin position="97"/>
        <end position="134"/>
    </location>
</feature>
<dbReference type="InterPro" id="IPR012337">
    <property type="entry name" value="RNaseH-like_sf"/>
</dbReference>
<feature type="region of interest" description="Disordered" evidence="1">
    <location>
        <begin position="146"/>
        <end position="204"/>
    </location>
</feature>
<dbReference type="GO" id="GO:0015074">
    <property type="term" value="P:DNA integration"/>
    <property type="evidence" value="ECO:0007669"/>
    <property type="project" value="InterPro"/>
</dbReference>
<accession>A0A9P1BUR9</accession>
<proteinExistence type="predicted"/>
<sequence length="2494" mass="276999">MTGSNGITITETSHMTAAIGSIDADASPDATFPGEPYSEPNTAERMMFPDWRCAVCDSGESMPVLGGWECLDCGSTDFYNVHQTRRTETDTGTWLYMPHAAQVEASPTSSRSARRRRRRRMNPGPGDGQPDIGGAEHAESEVLTQDPCVDPSFHDQPLPRHVQSEAGGARRAAHDDSGQLHRSGDLQGVNGAERLPAPCPTSSASEPIAKAIKKLKDDELGEWSLKKGPEPGLRWRTGQHPPPPSWKYDPGDLRAFAKFKKKVQIWQIQMEPFASKADQALLLYGSLTGDAEQELEHLSISEVHAEAGVDLILQKLQTPFEQRTVFQKRKFIHEYEVLKRFQGEVMRTYISRFRRALRNLRSVGIEMTSAYDSEALGSRLLDRAGLSAEAQRMILVGTHQSLELEMIAEALVLQYPDFRGAPPIHQLSKGSGKGKGTSTTSSSSSSSTTRAIFSKRSSPVTKVFVAGANDGAATEAIDEDAEHEPADEEEVIEDQSQDQEQDPVDENDEEELVEDDELDLASLSHVLTVTAKKLSGLTLGRKFTKKPPMSQSSAAIAKKKQNSHCMACGQKGHWKGDSNCPVSQKPNATSFRSDTKPGGRVQVSDPQDYGNLFTCGMVHGISEFQVHEVQVFSPCDFIGKLILDSGCQRNCCGADWFRAHDSRLQNMSELSSHTIDCKDVPLPIEVISGHLVIDISQFPQHVNPVELPEWKELSNPVFWNEPDPNCIFPKPSMVQFAGTSVQHEVPEQLSQRSHALTATSMDGPMEALDGGPQCLQAQRLHLHGGRCETGPDAKIMADSGSASGLGLRGQSNDVSAPDLSPLRQSHGSVRSMPPMRKEVEMGSSTRDLARFPWVGKFLYTVAAIAMSVLNDGGTQVSCQAQGSSEVISDPSYLDTSGSTTTDPQFSLGDGVPGFGTRHVNGGTRADEARHASEHGLLHPGALPADSKDGASRGSGTASAVQSSQLSSSRGRCGRGVLRLGHRRRITGQLNKYADVLESERNLFDSLPATVKRPSPAIDVFELFAGSAKFTMFAGNHHLNALQPMDWLHGPQQDLHDPALQQEIVAAVHRFKPWALIMGLDCRLWSIFNENLNYSNRRELLRQMRTHEKKLVKFVCELALLQHRAGRFFLIENPQKSRLWILEEILELLNLPQTWLITLDTGAFGAEIDEKPIIKSMNFWGNIPQLDEVLGQRLSPEDRQFCTPIQGSMTKKSQEYPDALVHLILKYLKKAMHLREPSRFAHFDVFPVAQPVADLSLWNDIVSHVERTFERSSKRPFNIDPSSDMGKKICDLVRMDAIRIQCASTPTTRRIPTALAFDAKTTHRAALLQFVDGSRELEVDNIEELEFPKQRFHKTVKVAIFMYGDMRAVPDLQPVADHQNAALPLADLPTDITFPNLPSGHGISLEVKKTVARLHLNLGHPSQQELMRMIAYYGGAPANIITAVQHLKCSTCERLKSPQPPRPATMPKFVAGQFGDELQGGIFFVRIMTSEAIPVLGLVEKATGYHQAAVCQTRNASETFQIFLTCWFKPFGLPFKIVLDPDTAFRGECQRQIEALGILCEFCPAECHWMIGMVERRNAVLRCVLEKLIDQYAASTVEQLEQLLAPALHAINASTFTRGRTAFQAVFGRVPRLPGGILTDDAAIASSPTTLEPQDNLMAKAEIIRSEAEKHLIDLNVNQQIRRAILRRTRNTRYQDLMPGQTCAFWRWNRKGQRKRGAWAIARFLSWDPSAPTKLASLRTGNTTVFVSAEQLRGAMGFESWSPSTEDNAVLKDASKSFFDNMIEDETGPQAPDETLADEIPTLDQLPPSEDQLLETLAQIAGDAALQQQQLPLDPESETPYPQRWNRPSGEPQKIPEQPQATSGAASSRPPPQADEPLPTLPQKRPFDVMFTIRNEDGRLYHQPALHDGSPDLGYGSTRNEYFKIYAATAQRQEDLDGTTKDAYESDTSADSDEDSVDPPPNSSSSPTSRLTRQEMKQLDRELPWREIWKMPPAYIQKFLAAIEKEANSWAEWNSIRPLSQEEINKVKADPILRKRILRSRAAYRDKNRNQGELKAKCRVVALGHQDPDLYDLRRSSPTPGRATEHLLYLIAVSGMNREFNQTKHLWHSWLGDAQTAFLQGRQPDGERKLPLFLKRPCDPLIDMTPYWRNELYQVTGNIYGFPNAPFLWMEEVVARLTALGYVRHDFDRMLFCLYGKDGQLISLVMCYVDDFFGIHREDHDPTELFGKFRRLQKGELLTASEQQEFRSIAGCLQWLGSQARPDVSSAISLCNHGQQTTIHDMKNLAETLQQEEGYRDERCGCQLDTANLGMIIQDVPLDKNSVLMTYTDASWANAAHSSSQMGILILVTTPNATNEIAKGAILDWRSARSPRVYRSTLAAEACAADEGSDRSDYLNLMISELLYNQPAHLVSCRLDRLQATDAKSLYDAIVSMNPSLSEKRSLVNIRAIQQCVGPSRSTTDKHMSGMTGSSGITITETSHMTAAIGSLGLCRALS</sequence>
<feature type="region of interest" description="Disordered" evidence="1">
    <location>
        <begin position="936"/>
        <end position="972"/>
    </location>
</feature>
<gene>
    <name evidence="3" type="ORF">C1SCF055_LOCUS6454</name>
</gene>
<protein>
    <recommendedName>
        <fullName evidence="2">Integrase catalytic domain-containing protein</fullName>
    </recommendedName>
</protein>
<dbReference type="SUPFAM" id="SSF53098">
    <property type="entry name" value="Ribonuclease H-like"/>
    <property type="match status" value="1"/>
</dbReference>
<dbReference type="PROSITE" id="PS50994">
    <property type="entry name" value="INTEGRASE"/>
    <property type="match status" value="1"/>
</dbReference>
<feature type="region of interest" description="Disordered" evidence="1">
    <location>
        <begin position="476"/>
        <end position="515"/>
    </location>
</feature>
<dbReference type="Pfam" id="PF07727">
    <property type="entry name" value="RVT_2"/>
    <property type="match status" value="1"/>
</dbReference>
<feature type="region of interest" description="Disordered" evidence="1">
    <location>
        <begin position="1933"/>
        <end position="1976"/>
    </location>
</feature>
<dbReference type="GO" id="GO:0003676">
    <property type="term" value="F:nucleic acid binding"/>
    <property type="evidence" value="ECO:0007669"/>
    <property type="project" value="InterPro"/>
</dbReference>
<name>A0A9P1BUR9_9DINO</name>
<feature type="region of interest" description="Disordered" evidence="1">
    <location>
        <begin position="799"/>
        <end position="830"/>
    </location>
</feature>
<feature type="compositionally biased region" description="Basic and acidic residues" evidence="1">
    <location>
        <begin position="172"/>
        <end position="184"/>
    </location>
</feature>
<reference evidence="3" key="1">
    <citation type="submission" date="2022-10" db="EMBL/GenBank/DDBJ databases">
        <authorList>
            <person name="Chen Y."/>
            <person name="Dougan E. K."/>
            <person name="Chan C."/>
            <person name="Rhodes N."/>
            <person name="Thang M."/>
        </authorList>
    </citation>
    <scope>NUCLEOTIDE SEQUENCE</scope>
</reference>
<feature type="region of interest" description="Disordered" evidence="1">
    <location>
        <begin position="424"/>
        <end position="453"/>
    </location>
</feature>
<evidence type="ECO:0000256" key="1">
    <source>
        <dbReference type="SAM" id="MobiDB-lite"/>
    </source>
</evidence>
<keyword evidence="5" id="KW-1185">Reference proteome</keyword>
<dbReference type="InterPro" id="IPR001584">
    <property type="entry name" value="Integrase_cat-core"/>
</dbReference>
<dbReference type="Gene3D" id="3.30.420.10">
    <property type="entry name" value="Ribonuclease H-like superfamily/Ribonuclease H"/>
    <property type="match status" value="1"/>
</dbReference>
<dbReference type="InterPro" id="IPR036397">
    <property type="entry name" value="RNaseH_sf"/>
</dbReference>
<reference evidence="4 5" key="2">
    <citation type="submission" date="2024-05" db="EMBL/GenBank/DDBJ databases">
        <authorList>
            <person name="Chen Y."/>
            <person name="Shah S."/>
            <person name="Dougan E. K."/>
            <person name="Thang M."/>
            <person name="Chan C."/>
        </authorList>
    </citation>
    <scope>NUCLEOTIDE SEQUENCE [LARGE SCALE GENOMIC DNA]</scope>
</reference>
<evidence type="ECO:0000313" key="5">
    <source>
        <dbReference type="Proteomes" id="UP001152797"/>
    </source>
</evidence>
<feature type="compositionally biased region" description="Basic residues" evidence="1">
    <location>
        <begin position="112"/>
        <end position="121"/>
    </location>
</feature>
<comment type="caution">
    <text evidence="3">The sequence shown here is derived from an EMBL/GenBank/DDBJ whole genome shotgun (WGS) entry which is preliminary data.</text>
</comment>
<dbReference type="InterPro" id="IPR013103">
    <property type="entry name" value="RVT_2"/>
</dbReference>
<dbReference type="EMBL" id="CAMXCT010000408">
    <property type="protein sequence ID" value="CAI3978401.1"/>
    <property type="molecule type" value="Genomic_DNA"/>
</dbReference>
<evidence type="ECO:0000313" key="3">
    <source>
        <dbReference type="EMBL" id="CAI3978401.1"/>
    </source>
</evidence>
<organism evidence="3">
    <name type="scientific">Cladocopium goreaui</name>
    <dbReference type="NCBI Taxonomy" id="2562237"/>
    <lineage>
        <taxon>Eukaryota</taxon>
        <taxon>Sar</taxon>
        <taxon>Alveolata</taxon>
        <taxon>Dinophyceae</taxon>
        <taxon>Suessiales</taxon>
        <taxon>Symbiodiniaceae</taxon>
        <taxon>Cladocopium</taxon>
    </lineage>
</organism>
<feature type="compositionally biased region" description="Acidic residues" evidence="1">
    <location>
        <begin position="1947"/>
        <end position="1956"/>
    </location>
</feature>
<evidence type="ECO:0000313" key="4">
    <source>
        <dbReference type="EMBL" id="CAL4765713.1"/>
    </source>
</evidence>
<feature type="region of interest" description="Disordered" evidence="1">
    <location>
        <begin position="223"/>
        <end position="247"/>
    </location>
</feature>
<dbReference type="EMBL" id="CAMXCT020000408">
    <property type="protein sequence ID" value="CAL1131776.1"/>
    <property type="molecule type" value="Genomic_DNA"/>
</dbReference>
<feature type="region of interest" description="Disordered" evidence="1">
    <location>
        <begin position="1833"/>
        <end position="1885"/>
    </location>
</feature>